<feature type="transmembrane region" description="Helical" evidence="1">
    <location>
        <begin position="184"/>
        <end position="203"/>
    </location>
</feature>
<name>A0A1V4IPC5_9CLOT</name>
<evidence type="ECO:0000256" key="1">
    <source>
        <dbReference type="SAM" id="Phobius"/>
    </source>
</evidence>
<feature type="transmembrane region" description="Helical" evidence="1">
    <location>
        <begin position="328"/>
        <end position="350"/>
    </location>
</feature>
<protein>
    <recommendedName>
        <fullName evidence="4">ABC-2 type transport system permease protein</fullName>
    </recommendedName>
</protein>
<comment type="caution">
    <text evidence="2">The sequence shown here is derived from an EMBL/GenBank/DDBJ whole genome shotgun (WGS) entry which is preliminary data.</text>
</comment>
<dbReference type="Pfam" id="PF16949">
    <property type="entry name" value="ABC_tran_2"/>
    <property type="match status" value="1"/>
</dbReference>
<feature type="transmembrane region" description="Helical" evidence="1">
    <location>
        <begin position="144"/>
        <end position="172"/>
    </location>
</feature>
<feature type="transmembrane region" description="Helical" evidence="1">
    <location>
        <begin position="449"/>
        <end position="470"/>
    </location>
</feature>
<dbReference type="STRING" id="1450648.CLORY_23470"/>
<sequence>MNKIIILTKCLLKSNSSYSGKKRKIPPMLMNVIGLLILVACLGIPLGMFFASMYDSLKTINQEGVIITLAIASVSMIIFFFAIFYVLTVFYFARDVEVLLPMPLRSYEILTAKFISVLIYEYITEVIVFAPALIVFGIKSQASILYYLYAVILFFIIPILPLVIAAIINMVIMRFTNIGKHKDALKIIGGMIGLLFAIGINLVSQGLGKNADSAEQMKKLLLEGNNSLVGIVSRLFPTSRIGSLALIHSDKLSGLVNLIIFVLISVIIFALFLMLSEKLYFKGALGNSEIYSKRAKLTKEQLHKNIRKNSPIKAYTVKEIKILFRTPAFLMNCIISNFLWPVFMIIGIATSGVKLSQLNMLSGYIQGDKMLGIVVAVAFGLGVFMEGGNGIAATSFSREGQNLYVSKYLPIKFMDNIMARINASLIISALPIIIIYAACFLILKLPTYTILPIIIVTILGMLFMAFAGIIMDIRFPKLDWDNEQKAVKQNLNLLITMFGSWIVAGAIIFAIVKLNFGLWYAFGILAIVFGCLNIALYFFIAKIGEKWFEKINL</sequence>
<accession>A0A1V4IPC5</accession>
<reference evidence="2 3" key="1">
    <citation type="submission" date="2017-03" db="EMBL/GenBank/DDBJ databases">
        <title>Genome sequence of Clostridium oryzae DSM 28571.</title>
        <authorList>
            <person name="Poehlein A."/>
            <person name="Daniel R."/>
        </authorList>
    </citation>
    <scope>NUCLEOTIDE SEQUENCE [LARGE SCALE GENOMIC DNA]</scope>
    <source>
        <strain evidence="2 3">DSM 28571</strain>
    </source>
</reference>
<evidence type="ECO:0008006" key="4">
    <source>
        <dbReference type="Google" id="ProtNLM"/>
    </source>
</evidence>
<dbReference type="InterPro" id="IPR031599">
    <property type="entry name" value="ABC_tran_2"/>
</dbReference>
<feature type="transmembrane region" description="Helical" evidence="1">
    <location>
        <begin position="66"/>
        <end position="93"/>
    </location>
</feature>
<dbReference type="RefSeq" id="WP_079424588.1">
    <property type="nucleotide sequence ID" value="NZ_MZGV01000023.1"/>
</dbReference>
<gene>
    <name evidence="2" type="ORF">CLORY_23470</name>
</gene>
<feature type="transmembrane region" description="Helical" evidence="1">
    <location>
        <begin position="491"/>
        <end position="512"/>
    </location>
</feature>
<dbReference type="EMBL" id="MZGV01000023">
    <property type="protein sequence ID" value="OPJ61307.1"/>
    <property type="molecule type" value="Genomic_DNA"/>
</dbReference>
<evidence type="ECO:0000313" key="2">
    <source>
        <dbReference type="EMBL" id="OPJ61307.1"/>
    </source>
</evidence>
<keyword evidence="3" id="KW-1185">Reference proteome</keyword>
<keyword evidence="1" id="KW-0812">Transmembrane</keyword>
<feature type="transmembrane region" description="Helical" evidence="1">
    <location>
        <begin position="29"/>
        <end position="54"/>
    </location>
</feature>
<feature type="transmembrane region" description="Helical" evidence="1">
    <location>
        <begin position="114"/>
        <end position="138"/>
    </location>
</feature>
<feature type="transmembrane region" description="Helical" evidence="1">
    <location>
        <begin position="254"/>
        <end position="275"/>
    </location>
</feature>
<feature type="transmembrane region" description="Helical" evidence="1">
    <location>
        <begin position="518"/>
        <end position="540"/>
    </location>
</feature>
<keyword evidence="1" id="KW-0472">Membrane</keyword>
<dbReference type="OrthoDB" id="138672at2"/>
<dbReference type="Proteomes" id="UP000190080">
    <property type="component" value="Unassembled WGS sequence"/>
</dbReference>
<keyword evidence="1" id="KW-1133">Transmembrane helix</keyword>
<feature type="transmembrane region" description="Helical" evidence="1">
    <location>
        <begin position="370"/>
        <end position="396"/>
    </location>
</feature>
<proteinExistence type="predicted"/>
<evidence type="ECO:0000313" key="3">
    <source>
        <dbReference type="Proteomes" id="UP000190080"/>
    </source>
</evidence>
<organism evidence="2 3">
    <name type="scientific">Clostridium oryzae</name>
    <dbReference type="NCBI Taxonomy" id="1450648"/>
    <lineage>
        <taxon>Bacteria</taxon>
        <taxon>Bacillati</taxon>
        <taxon>Bacillota</taxon>
        <taxon>Clostridia</taxon>
        <taxon>Eubacteriales</taxon>
        <taxon>Clostridiaceae</taxon>
        <taxon>Clostridium</taxon>
    </lineage>
</organism>
<dbReference type="AlphaFoldDB" id="A0A1V4IPC5"/>
<feature type="transmembrane region" description="Helical" evidence="1">
    <location>
        <begin position="417"/>
        <end position="443"/>
    </location>
</feature>